<evidence type="ECO:0000256" key="1">
    <source>
        <dbReference type="ARBA" id="ARBA00004651"/>
    </source>
</evidence>
<evidence type="ECO:0000256" key="6">
    <source>
        <dbReference type="ARBA" id="ARBA00023136"/>
    </source>
</evidence>
<dbReference type="GO" id="GO:0009267">
    <property type="term" value="P:cellular response to starvation"/>
    <property type="evidence" value="ECO:0007669"/>
    <property type="project" value="InterPro"/>
</dbReference>
<evidence type="ECO:0000256" key="2">
    <source>
        <dbReference type="ARBA" id="ARBA00007755"/>
    </source>
</evidence>
<dbReference type="PANTHER" id="PTHR30252:SF0">
    <property type="entry name" value="PEPTIDE TRANSPORTER CSTA"/>
    <property type="match status" value="1"/>
</dbReference>
<feature type="transmembrane region" description="Helical" evidence="7">
    <location>
        <begin position="328"/>
        <end position="351"/>
    </location>
</feature>
<dbReference type="InterPro" id="IPR051605">
    <property type="entry name" value="CstA"/>
</dbReference>
<evidence type="ECO:0000313" key="10">
    <source>
        <dbReference type="Proteomes" id="UP000095247"/>
    </source>
</evidence>
<organism evidence="9 10">
    <name type="scientific">Brachyspira hampsonii</name>
    <dbReference type="NCBI Taxonomy" id="1287055"/>
    <lineage>
        <taxon>Bacteria</taxon>
        <taxon>Pseudomonadati</taxon>
        <taxon>Spirochaetota</taxon>
        <taxon>Spirochaetia</taxon>
        <taxon>Brachyspirales</taxon>
        <taxon>Brachyspiraceae</taxon>
        <taxon>Brachyspira</taxon>
    </lineage>
</organism>
<keyword evidence="6 7" id="KW-0472">Membrane</keyword>
<feature type="transmembrane region" description="Helical" evidence="7">
    <location>
        <begin position="129"/>
        <end position="147"/>
    </location>
</feature>
<dbReference type="InterPro" id="IPR003706">
    <property type="entry name" value="CstA_N"/>
</dbReference>
<evidence type="ECO:0000256" key="3">
    <source>
        <dbReference type="ARBA" id="ARBA00022475"/>
    </source>
</evidence>
<comment type="caution">
    <text evidence="9">The sequence shown here is derived from an EMBL/GenBank/DDBJ whole genome shotgun (WGS) entry which is preliminary data.</text>
</comment>
<keyword evidence="5 7" id="KW-1133">Transmembrane helix</keyword>
<dbReference type="GO" id="GO:0005886">
    <property type="term" value="C:plasma membrane"/>
    <property type="evidence" value="ECO:0007669"/>
    <property type="project" value="UniProtKB-SubCell"/>
</dbReference>
<reference evidence="9 10" key="1">
    <citation type="submission" date="2016-08" db="EMBL/GenBank/DDBJ databases">
        <title>Characterization and recognition of Brachyspira hampsonii sp. nov., a novel intestinal spirochete that is pathogenic to pigs.</title>
        <authorList>
            <person name="Mirajkar N."/>
            <person name="La T."/>
            <person name="Phillips N."/>
            <person name="Hampson D."/>
            <person name="Gebhart C."/>
        </authorList>
    </citation>
    <scope>NUCLEOTIDE SEQUENCE [LARGE SCALE GENOMIC DNA]</scope>
    <source>
        <strain evidence="9 10">P280/1</strain>
    </source>
</reference>
<feature type="transmembrane region" description="Helical" evidence="7">
    <location>
        <begin position="514"/>
        <end position="532"/>
    </location>
</feature>
<dbReference type="PANTHER" id="PTHR30252">
    <property type="entry name" value="INNER MEMBRANE PEPTIDE TRANSPORTER"/>
    <property type="match status" value="1"/>
</dbReference>
<name>A0A1E5NGV8_9SPIR</name>
<evidence type="ECO:0000256" key="7">
    <source>
        <dbReference type="SAM" id="Phobius"/>
    </source>
</evidence>
<dbReference type="AlphaFoldDB" id="A0A1E5NGV8"/>
<proteinExistence type="inferred from homology"/>
<feature type="transmembrane region" description="Helical" evidence="7">
    <location>
        <begin position="61"/>
        <end position="79"/>
    </location>
</feature>
<feature type="transmembrane region" description="Helical" evidence="7">
    <location>
        <begin position="221"/>
        <end position="243"/>
    </location>
</feature>
<evidence type="ECO:0000259" key="8">
    <source>
        <dbReference type="Pfam" id="PF02554"/>
    </source>
</evidence>
<feature type="transmembrane region" description="Helical" evidence="7">
    <location>
        <begin position="192"/>
        <end position="209"/>
    </location>
</feature>
<feature type="transmembrane region" description="Helical" evidence="7">
    <location>
        <begin position="451"/>
        <end position="471"/>
    </location>
</feature>
<evidence type="ECO:0000256" key="4">
    <source>
        <dbReference type="ARBA" id="ARBA00022692"/>
    </source>
</evidence>
<comment type="subcellular location">
    <subcellularLocation>
        <location evidence="1">Cell membrane</location>
        <topology evidence="1">Multi-pass membrane protein</topology>
    </subcellularLocation>
</comment>
<feature type="transmembrane region" description="Helical" evidence="7">
    <location>
        <begin position="483"/>
        <end position="502"/>
    </location>
</feature>
<gene>
    <name evidence="9" type="ORF">BFL38_13975</name>
</gene>
<feature type="domain" description="CstA N-terminal" evidence="8">
    <location>
        <begin position="354"/>
        <end position="496"/>
    </location>
</feature>
<feature type="transmembrane region" description="Helical" evidence="7">
    <location>
        <begin position="287"/>
        <end position="308"/>
    </location>
</feature>
<evidence type="ECO:0000256" key="5">
    <source>
        <dbReference type="ARBA" id="ARBA00022989"/>
    </source>
</evidence>
<feature type="transmembrane region" description="Helical" evidence="7">
    <location>
        <begin position="427"/>
        <end position="445"/>
    </location>
</feature>
<comment type="similarity">
    <text evidence="2">Belongs to the peptide transporter carbon starvation (CstA) (TC 2.A.114) family.</text>
</comment>
<protein>
    <submittedName>
        <fullName evidence="9">Carbon starvation protein CstA</fullName>
    </submittedName>
</protein>
<dbReference type="Pfam" id="PF02554">
    <property type="entry name" value="CstA"/>
    <property type="match status" value="2"/>
</dbReference>
<keyword evidence="3" id="KW-1003">Cell membrane</keyword>
<feature type="transmembrane region" description="Helical" evidence="7">
    <location>
        <begin position="167"/>
        <end position="185"/>
    </location>
</feature>
<feature type="transmembrane region" description="Helical" evidence="7">
    <location>
        <begin position="85"/>
        <end position="108"/>
    </location>
</feature>
<keyword evidence="4 7" id="KW-0812">Transmembrane</keyword>
<accession>A0A1E5NGV8</accession>
<dbReference type="EMBL" id="MDCO01000006">
    <property type="protein sequence ID" value="OEJ15395.1"/>
    <property type="molecule type" value="Genomic_DNA"/>
</dbReference>
<dbReference type="Proteomes" id="UP000095247">
    <property type="component" value="Unassembled WGS sequence"/>
</dbReference>
<feature type="transmembrane region" description="Helical" evidence="7">
    <location>
        <begin position="6"/>
        <end position="26"/>
    </location>
</feature>
<dbReference type="RefSeq" id="WP_069725946.1">
    <property type="nucleotide sequence ID" value="NZ_MDCO01000006.1"/>
</dbReference>
<evidence type="ECO:0000313" key="9">
    <source>
        <dbReference type="EMBL" id="OEJ15395.1"/>
    </source>
</evidence>
<feature type="transmembrane region" description="Helical" evidence="7">
    <location>
        <begin position="371"/>
        <end position="394"/>
    </location>
</feature>
<feature type="domain" description="CstA N-terminal" evidence="8">
    <location>
        <begin position="2"/>
        <end position="348"/>
    </location>
</feature>
<feature type="transmembrane region" description="Helical" evidence="7">
    <location>
        <begin position="252"/>
        <end position="272"/>
    </location>
</feature>
<sequence length="555" mass="59700">MNAFILLLLGMVIFFIAYITYGSYLAKKWGIDPGKKTPAHTLNDGKDYVPTDAKVLLGHHFSSIAGAGPITGPIIATMFGWLPVYLWIIFGCVFFGGVHDYGSLVASLRHEGKSIGEVIRHNVSQKGKIMFTLYAFITICLVVAAFLDITAGTFAVNVDNARESAAAGTASMLFIVLALLFGFLVYRRGAGVAVSTIVGVVLLAAIIFISDKFPFLTLEKIHWQIILVIYIILASLMPVWILLQPRDYLSSFLLYAMVVGGVVGLVIMRPAIQTPAFTSFMPSEGNYLFPILFITVACGAISGFHALVSSGTSAKQLNSEKDAKLVGYGAMLIEGIVAIVALMSVSAVAGNGEGTPAARFATGVATFMTSFGVPLSMGKTFVTLAFASFALTSLDSATRIGRYLIQELGEYTAADGRVHKTFLTNPYIATCITVLVSLGFTLYGYARIWPIFGSANQLLAGLSLLAVAAWIKNRQKRNSWENIVPLVFMFAVTLSALCLVVYTNVMKATFDGYVLAAIAAVMIILAVIELFITGQWARGLSKETASNPNDPIKNK</sequence>